<dbReference type="Proteomes" id="UP000006727">
    <property type="component" value="Chromosome 1"/>
</dbReference>
<reference evidence="10" key="3">
    <citation type="submission" date="2020-12" db="UniProtKB">
        <authorList>
            <consortium name="EnsemblPlants"/>
        </authorList>
    </citation>
    <scope>IDENTIFICATION</scope>
</reference>
<dbReference type="GO" id="GO:0016020">
    <property type="term" value="C:membrane"/>
    <property type="evidence" value="ECO:0007669"/>
    <property type="project" value="UniProtKB-SubCell"/>
</dbReference>
<feature type="compositionally biased region" description="Basic and acidic residues" evidence="6">
    <location>
        <begin position="348"/>
        <end position="357"/>
    </location>
</feature>
<dbReference type="GeneID" id="112288537"/>
<name>A0A2K1L8Y9_PHYPA</name>
<dbReference type="Gene3D" id="1.25.40.90">
    <property type="match status" value="1"/>
</dbReference>
<dbReference type="InterPro" id="IPR002014">
    <property type="entry name" value="VHS_dom"/>
</dbReference>
<feature type="region of interest" description="Disordered" evidence="6">
    <location>
        <begin position="348"/>
        <end position="369"/>
    </location>
</feature>
<dbReference type="Gramene" id="Pp3c1_21160V3.2">
    <property type="protein sequence ID" value="Pp3c1_21160V3.2"/>
    <property type="gene ID" value="Pp3c1_21160"/>
</dbReference>
<dbReference type="Gramene" id="Pp3c1_21160V3.1">
    <property type="protein sequence ID" value="Pp3c1_21160V3.1"/>
    <property type="gene ID" value="Pp3c1_21160"/>
</dbReference>
<organism evidence="9">
    <name type="scientific">Physcomitrium patens</name>
    <name type="common">Spreading-leaved earth moss</name>
    <name type="synonym">Physcomitrella patens</name>
    <dbReference type="NCBI Taxonomy" id="3218"/>
    <lineage>
        <taxon>Eukaryota</taxon>
        <taxon>Viridiplantae</taxon>
        <taxon>Streptophyta</taxon>
        <taxon>Embryophyta</taxon>
        <taxon>Bryophyta</taxon>
        <taxon>Bryophytina</taxon>
        <taxon>Bryopsida</taxon>
        <taxon>Funariidae</taxon>
        <taxon>Funariales</taxon>
        <taxon>Funariaceae</taxon>
        <taxon>Physcomitrium</taxon>
    </lineage>
</organism>
<evidence type="ECO:0000256" key="6">
    <source>
        <dbReference type="SAM" id="MobiDB-lite"/>
    </source>
</evidence>
<dbReference type="PROSITE" id="PS50909">
    <property type="entry name" value="GAT"/>
    <property type="match status" value="1"/>
</dbReference>
<evidence type="ECO:0000256" key="1">
    <source>
        <dbReference type="ARBA" id="ARBA00004170"/>
    </source>
</evidence>
<dbReference type="EnsemblPlants" id="Pp3c1_21160V3.2">
    <property type="protein sequence ID" value="Pp3c1_21160V3.2"/>
    <property type="gene ID" value="Pp3c1_21160"/>
</dbReference>
<evidence type="ECO:0000259" key="8">
    <source>
        <dbReference type="PROSITE" id="PS50909"/>
    </source>
</evidence>
<dbReference type="PaxDb" id="3218-PP1S257_40V6.1"/>
<evidence type="ECO:0000256" key="4">
    <source>
        <dbReference type="ARBA" id="ARBA00022927"/>
    </source>
</evidence>
<dbReference type="InterPro" id="IPR038425">
    <property type="entry name" value="GAT_sf"/>
</dbReference>
<dbReference type="SMART" id="SM00288">
    <property type="entry name" value="VHS"/>
    <property type="match status" value="1"/>
</dbReference>
<dbReference type="STRING" id="3218.A0A2K1L8Y9"/>
<reference evidence="9 11" key="1">
    <citation type="journal article" date="2008" name="Science">
        <title>The Physcomitrella genome reveals evolutionary insights into the conquest of land by plants.</title>
        <authorList>
            <person name="Rensing S."/>
            <person name="Lang D."/>
            <person name="Zimmer A."/>
            <person name="Terry A."/>
            <person name="Salamov A."/>
            <person name="Shapiro H."/>
            <person name="Nishiyama T."/>
            <person name="Perroud P.-F."/>
            <person name="Lindquist E."/>
            <person name="Kamisugi Y."/>
            <person name="Tanahashi T."/>
            <person name="Sakakibara K."/>
            <person name="Fujita T."/>
            <person name="Oishi K."/>
            <person name="Shin-I T."/>
            <person name="Kuroki Y."/>
            <person name="Toyoda A."/>
            <person name="Suzuki Y."/>
            <person name="Hashimoto A."/>
            <person name="Yamaguchi K."/>
            <person name="Sugano A."/>
            <person name="Kohara Y."/>
            <person name="Fujiyama A."/>
            <person name="Anterola A."/>
            <person name="Aoki S."/>
            <person name="Ashton N."/>
            <person name="Barbazuk W.B."/>
            <person name="Barker E."/>
            <person name="Bennetzen J."/>
            <person name="Bezanilla M."/>
            <person name="Blankenship R."/>
            <person name="Cho S.H."/>
            <person name="Dutcher S."/>
            <person name="Estelle M."/>
            <person name="Fawcett J.A."/>
            <person name="Gundlach H."/>
            <person name="Hanada K."/>
            <person name="Heyl A."/>
            <person name="Hicks K.A."/>
            <person name="Hugh J."/>
            <person name="Lohr M."/>
            <person name="Mayer K."/>
            <person name="Melkozernov A."/>
            <person name="Murata T."/>
            <person name="Nelson D."/>
            <person name="Pils B."/>
            <person name="Prigge M."/>
            <person name="Reiss B."/>
            <person name="Renner T."/>
            <person name="Rombauts S."/>
            <person name="Rushton P."/>
            <person name="Sanderfoot A."/>
            <person name="Schween G."/>
            <person name="Shiu S.-H."/>
            <person name="Stueber K."/>
            <person name="Theodoulou F.L."/>
            <person name="Tu H."/>
            <person name="Van de Peer Y."/>
            <person name="Verrier P.J."/>
            <person name="Waters E."/>
            <person name="Wood A."/>
            <person name="Yang L."/>
            <person name="Cove D."/>
            <person name="Cuming A."/>
            <person name="Hasebe M."/>
            <person name="Lucas S."/>
            <person name="Mishler D.B."/>
            <person name="Reski R."/>
            <person name="Grigoriev I."/>
            <person name="Quatrano R.S."/>
            <person name="Boore J.L."/>
        </authorList>
    </citation>
    <scope>NUCLEOTIDE SEQUENCE [LARGE SCALE GENOMIC DNA]</scope>
    <source>
        <strain evidence="10 11">cv. Gransden 2004</strain>
    </source>
</reference>
<feature type="domain" description="VHS" evidence="7">
    <location>
        <begin position="56"/>
        <end position="184"/>
    </location>
</feature>
<evidence type="ECO:0000256" key="5">
    <source>
        <dbReference type="ARBA" id="ARBA00023136"/>
    </source>
</evidence>
<dbReference type="SUPFAM" id="SSF48464">
    <property type="entry name" value="ENTH/VHS domain"/>
    <property type="match status" value="1"/>
</dbReference>
<evidence type="ECO:0000259" key="7">
    <source>
        <dbReference type="PROSITE" id="PS50179"/>
    </source>
</evidence>
<dbReference type="PIRSF" id="PIRSF036948">
    <property type="entry name" value="TOM1"/>
    <property type="match status" value="1"/>
</dbReference>
<evidence type="ECO:0000313" key="9">
    <source>
        <dbReference type="EMBL" id="PNR62505.1"/>
    </source>
</evidence>
<evidence type="ECO:0000256" key="3">
    <source>
        <dbReference type="ARBA" id="ARBA00022448"/>
    </source>
</evidence>
<dbReference type="OrthoDB" id="2018246at2759"/>
<proteinExistence type="inferred from homology"/>
<accession>A0A2K1L8Y9</accession>
<dbReference type="AlphaFoldDB" id="A0A2K1L8Y9"/>
<sequence>MDGANLKEKFSAFGEKVKTGSGELSRKMSERMSTMSDKMKELFQVSTQADKLVEDATGEDMEGPDWQKNLEICDLINLEKLSGQDTARAIKKRIMLKSVQIQHLALTLLEMVVKNCEKMFSEVASEKVLDEMVKMVDDRSTSTANRDKSLKMIEAWGESTEELRYLPIFEETYKSLKSRGIRFPGRDEESLAPIFTPPQSVTRPSPPGNGGIAGSFHSRDLTGFVAHDVSAEDTKEVFDVARNSVELLNTVLTSSPQQEALKEELTLTLVEQCRSSQFKVQRIVERTGDADPVLFEALNVNDDLQRVLTKFEEMSKGTAEQTQPAAESTFVHVQALDDDDTHGTAEEASLVRKRDLKPSAPPSSTHDDAAMADLDEMIFGNRAAAEGSNQKSKKQNADDLIMF</sequence>
<dbReference type="GO" id="GO:0043130">
    <property type="term" value="F:ubiquitin binding"/>
    <property type="evidence" value="ECO:0007669"/>
    <property type="project" value="InterPro"/>
</dbReference>
<dbReference type="KEGG" id="ppp:112288537"/>
<feature type="domain" description="GAT" evidence="8">
    <location>
        <begin position="229"/>
        <end position="316"/>
    </location>
</feature>
<evidence type="ECO:0000313" key="10">
    <source>
        <dbReference type="EnsemblPlants" id="Pp3c1_21160V3.1"/>
    </source>
</evidence>
<dbReference type="InterPro" id="IPR014645">
    <property type="entry name" value="TOM1"/>
</dbReference>
<dbReference type="GO" id="GO:0005737">
    <property type="term" value="C:cytoplasm"/>
    <property type="evidence" value="ECO:0007669"/>
    <property type="project" value="UniProtKB-ARBA"/>
</dbReference>
<comment type="subcellular location">
    <subcellularLocation>
        <location evidence="1">Membrane</location>
        <topology evidence="1">Peripheral membrane protein</topology>
    </subcellularLocation>
</comment>
<dbReference type="SUPFAM" id="SSF89009">
    <property type="entry name" value="GAT-like domain"/>
    <property type="match status" value="1"/>
</dbReference>
<dbReference type="Pfam" id="PF03127">
    <property type="entry name" value="GAT"/>
    <property type="match status" value="1"/>
</dbReference>
<dbReference type="PANTHER" id="PTHR46646">
    <property type="entry name" value="TOM1-LIKE PROTEIN 1"/>
    <property type="match status" value="1"/>
</dbReference>
<comment type="similarity">
    <text evidence="2">Belongs to the TOM1 family.</text>
</comment>
<dbReference type="CDD" id="cd03561">
    <property type="entry name" value="VHS"/>
    <property type="match status" value="1"/>
</dbReference>
<keyword evidence="4" id="KW-0653">Protein transport</keyword>
<dbReference type="EMBL" id="ABEU02000001">
    <property type="protein sequence ID" value="PNR62505.1"/>
    <property type="molecule type" value="Genomic_DNA"/>
</dbReference>
<dbReference type="Gene3D" id="1.20.58.160">
    <property type="match status" value="1"/>
</dbReference>
<dbReference type="RefSeq" id="XP_024388568.1">
    <property type="nucleotide sequence ID" value="XM_024532800.2"/>
</dbReference>
<evidence type="ECO:0000313" key="11">
    <source>
        <dbReference type="Proteomes" id="UP000006727"/>
    </source>
</evidence>
<dbReference type="GO" id="GO:0043328">
    <property type="term" value="P:protein transport to vacuole involved in ubiquitin-dependent protein catabolic process via the multivesicular body sorting pathway"/>
    <property type="evidence" value="ECO:0007669"/>
    <property type="project" value="InterPro"/>
</dbReference>
<dbReference type="GO" id="GO:0035091">
    <property type="term" value="F:phosphatidylinositol binding"/>
    <property type="evidence" value="ECO:0007669"/>
    <property type="project" value="InterPro"/>
</dbReference>
<dbReference type="InterPro" id="IPR008942">
    <property type="entry name" value="ENTH_VHS"/>
</dbReference>
<dbReference type="InterPro" id="IPR044836">
    <property type="entry name" value="TOL_plant"/>
</dbReference>
<keyword evidence="3" id="KW-0813">Transport</keyword>
<dbReference type="InterPro" id="IPR004152">
    <property type="entry name" value="GAT_dom"/>
</dbReference>
<feature type="region of interest" description="Disordered" evidence="6">
    <location>
        <begin position="381"/>
        <end position="403"/>
    </location>
</feature>
<evidence type="ECO:0000256" key="2">
    <source>
        <dbReference type="ARBA" id="ARBA00007708"/>
    </source>
</evidence>
<dbReference type="PANTHER" id="PTHR46646:SF1">
    <property type="entry name" value="TOM1-LIKE PROTEIN 1"/>
    <property type="match status" value="1"/>
</dbReference>
<dbReference type="PROSITE" id="PS50179">
    <property type="entry name" value="VHS"/>
    <property type="match status" value="1"/>
</dbReference>
<dbReference type="Pfam" id="PF00790">
    <property type="entry name" value="VHS"/>
    <property type="match status" value="1"/>
</dbReference>
<gene>
    <name evidence="10" type="primary">LOC112288537</name>
    <name evidence="9" type="ORF">PHYPA_000929</name>
</gene>
<keyword evidence="11" id="KW-1185">Reference proteome</keyword>
<dbReference type="CDD" id="cd14231">
    <property type="entry name" value="GAT_GGA-like_plant"/>
    <property type="match status" value="1"/>
</dbReference>
<protein>
    <recommendedName>
        <fullName evidence="12">VHS domain-containing protein</fullName>
    </recommendedName>
</protein>
<keyword evidence="5" id="KW-0472">Membrane</keyword>
<dbReference type="FunCoup" id="A0A2K1L8Y9">
    <property type="interactions" value="1618"/>
</dbReference>
<dbReference type="EnsemblPlants" id="Pp3c1_21160V3.1">
    <property type="protein sequence ID" value="Pp3c1_21160V3.1"/>
    <property type="gene ID" value="Pp3c1_21160"/>
</dbReference>
<evidence type="ECO:0008006" key="12">
    <source>
        <dbReference type="Google" id="ProtNLM"/>
    </source>
</evidence>
<reference evidence="9 11" key="2">
    <citation type="journal article" date="2018" name="Plant J.">
        <title>The Physcomitrella patens chromosome-scale assembly reveals moss genome structure and evolution.</title>
        <authorList>
            <person name="Lang D."/>
            <person name="Ullrich K.K."/>
            <person name="Murat F."/>
            <person name="Fuchs J."/>
            <person name="Jenkins J."/>
            <person name="Haas F.B."/>
            <person name="Piednoel M."/>
            <person name="Gundlach H."/>
            <person name="Van Bel M."/>
            <person name="Meyberg R."/>
            <person name="Vives C."/>
            <person name="Morata J."/>
            <person name="Symeonidi A."/>
            <person name="Hiss M."/>
            <person name="Muchero W."/>
            <person name="Kamisugi Y."/>
            <person name="Saleh O."/>
            <person name="Blanc G."/>
            <person name="Decker E.L."/>
            <person name="van Gessel N."/>
            <person name="Grimwood J."/>
            <person name="Hayes R.D."/>
            <person name="Graham S.W."/>
            <person name="Gunter L.E."/>
            <person name="McDaniel S.F."/>
            <person name="Hoernstein S.N.W."/>
            <person name="Larsson A."/>
            <person name="Li F.W."/>
            <person name="Perroud P.F."/>
            <person name="Phillips J."/>
            <person name="Ranjan P."/>
            <person name="Rokshar D.S."/>
            <person name="Rothfels C.J."/>
            <person name="Schneider L."/>
            <person name="Shu S."/>
            <person name="Stevenson D.W."/>
            <person name="Thummler F."/>
            <person name="Tillich M."/>
            <person name="Villarreal Aguilar J.C."/>
            <person name="Widiez T."/>
            <person name="Wong G.K."/>
            <person name="Wymore A."/>
            <person name="Zhang Y."/>
            <person name="Zimmer A.D."/>
            <person name="Quatrano R.S."/>
            <person name="Mayer K.F.X."/>
            <person name="Goodstein D."/>
            <person name="Casacuberta J.M."/>
            <person name="Vandepoele K."/>
            <person name="Reski R."/>
            <person name="Cuming A.C."/>
            <person name="Tuskan G.A."/>
            <person name="Maumus F."/>
            <person name="Salse J."/>
            <person name="Schmutz J."/>
            <person name="Rensing S.A."/>
        </authorList>
    </citation>
    <scope>NUCLEOTIDE SEQUENCE [LARGE SCALE GENOMIC DNA]</scope>
    <source>
        <strain evidence="10 11">cv. Gransden 2004</strain>
    </source>
</reference>